<dbReference type="EMBL" id="QRXI01000048">
    <property type="protein sequence ID" value="RGT86410.1"/>
    <property type="molecule type" value="Genomic_DNA"/>
</dbReference>
<accession>A0A412Q8F6</accession>
<sequence>MEPIEMNDERFEFLTDHDLEIFKVYNAGDYERENLVLIANKDISSLYNYILVCMVERKDDGLPDYDKCRFLTFDDIELKKGDRMRIYTCKGEDHQETGVKTGKRYEVVYWNLDAPVWNMPLSSIEIMERGNSYSVMFDI</sequence>
<name>A0A412Q8F6_PHOVU</name>
<comment type="caution">
    <text evidence="1">The sequence shown here is derived from an EMBL/GenBank/DDBJ whole genome shotgun (WGS) entry which is preliminary data.</text>
</comment>
<gene>
    <name evidence="1" type="ORF">DWX04_21275</name>
</gene>
<dbReference type="Proteomes" id="UP000283833">
    <property type="component" value="Unassembled WGS sequence"/>
</dbReference>
<protein>
    <submittedName>
        <fullName evidence="1">Uncharacterized protein</fullName>
    </submittedName>
</protein>
<dbReference type="AlphaFoldDB" id="A0A412Q8F6"/>
<organism evidence="1 2">
    <name type="scientific">Phocaeicola vulgatus</name>
    <name type="common">Bacteroides vulgatus</name>
    <dbReference type="NCBI Taxonomy" id="821"/>
    <lineage>
        <taxon>Bacteria</taxon>
        <taxon>Pseudomonadati</taxon>
        <taxon>Bacteroidota</taxon>
        <taxon>Bacteroidia</taxon>
        <taxon>Bacteroidales</taxon>
        <taxon>Bacteroidaceae</taxon>
        <taxon>Phocaeicola</taxon>
    </lineage>
</organism>
<proteinExistence type="predicted"/>
<reference evidence="1 2" key="1">
    <citation type="submission" date="2018-08" db="EMBL/GenBank/DDBJ databases">
        <title>A genome reference for cultivated species of the human gut microbiota.</title>
        <authorList>
            <person name="Zou Y."/>
            <person name="Xue W."/>
            <person name="Luo G."/>
        </authorList>
    </citation>
    <scope>NUCLEOTIDE SEQUENCE [LARGE SCALE GENOMIC DNA]</scope>
    <source>
        <strain evidence="1 2">AF18-14</strain>
    </source>
</reference>
<dbReference type="RefSeq" id="WP_147343177.1">
    <property type="nucleotide sequence ID" value="NZ_QRXI01000048.1"/>
</dbReference>
<evidence type="ECO:0000313" key="1">
    <source>
        <dbReference type="EMBL" id="RGT86410.1"/>
    </source>
</evidence>
<evidence type="ECO:0000313" key="2">
    <source>
        <dbReference type="Proteomes" id="UP000283833"/>
    </source>
</evidence>